<evidence type="ECO:0008006" key="6">
    <source>
        <dbReference type="Google" id="ProtNLM"/>
    </source>
</evidence>
<organism evidence="4 5">
    <name type="scientific">Blastomyces parvus</name>
    <dbReference type="NCBI Taxonomy" id="2060905"/>
    <lineage>
        <taxon>Eukaryota</taxon>
        <taxon>Fungi</taxon>
        <taxon>Dikarya</taxon>
        <taxon>Ascomycota</taxon>
        <taxon>Pezizomycotina</taxon>
        <taxon>Eurotiomycetes</taxon>
        <taxon>Eurotiomycetidae</taxon>
        <taxon>Onygenales</taxon>
        <taxon>Ajellomycetaceae</taxon>
        <taxon>Blastomyces</taxon>
    </lineage>
</organism>
<evidence type="ECO:0000313" key="4">
    <source>
        <dbReference type="EMBL" id="PGH08403.1"/>
    </source>
</evidence>
<dbReference type="InterPro" id="IPR015422">
    <property type="entry name" value="PyrdxlP-dep_Trfase_small"/>
</dbReference>
<dbReference type="PANTHER" id="PTHR43713:SF3">
    <property type="entry name" value="GLUTAMATE-1-SEMIALDEHYDE 2,1-AMINOMUTASE 1, CHLOROPLASTIC-RELATED"/>
    <property type="match status" value="1"/>
</dbReference>
<comment type="cofactor">
    <cofactor evidence="1">
        <name>pyridoxal 5'-phosphate</name>
        <dbReference type="ChEBI" id="CHEBI:597326"/>
    </cofactor>
</comment>
<dbReference type="InterPro" id="IPR015421">
    <property type="entry name" value="PyrdxlP-dep_Trfase_major"/>
</dbReference>
<dbReference type="STRING" id="2060905.A0A2B7XI12"/>
<dbReference type="Pfam" id="PF00202">
    <property type="entry name" value="Aminotran_3"/>
    <property type="match status" value="1"/>
</dbReference>
<evidence type="ECO:0000256" key="3">
    <source>
        <dbReference type="RuleBase" id="RU003560"/>
    </source>
</evidence>
<sequence>MTSPLTTRLHTSHTLYKTRNPKSYAAHQEALKHLPGGNTRSSIFSTPFPLTIASGKNSTLTSLDGHTYTDFLGEYSAGLFGHSNARIADAISTAMAGGWNFGGISAHEGAFAARVCGRFNEAGVEMVRFTNSGTEANTMAIATALAFVNSSSGGGNGNGNDGARNRNRITKTKILVFSNAYHGATLTFPMSLVGNHDDQGSGVMVSGGTAGPAATNLPHDFVVAPYNNIAETRAIIDSLDPSNSLAAILFEPMQGAGGCRTATKEFASFLRQVADAHCALLIADEVMTSRLGPAGLCVGYLGIKPDIMTLGKWVGGGMSFGAFGARKEIMELYLPAGPGEGKGKGRLSHAGTFNNNILTMVAGFEGLGIYTRERVEALNSLGDRLRGGVWRMLADRGIIGEHVRTSGQLKEGLGFVEVDTFDRKKREETKALPRMFVSGYGSLITVRFAGEAAEAWQALFYHHMLAENIYLAMRGYMALTLETTEEDVDRFIGCVEGFLDQYGEELLIA</sequence>
<dbReference type="GO" id="GO:0030170">
    <property type="term" value="F:pyridoxal phosphate binding"/>
    <property type="evidence" value="ECO:0007669"/>
    <property type="project" value="InterPro"/>
</dbReference>
<proteinExistence type="inferred from homology"/>
<dbReference type="InterPro" id="IPR005814">
    <property type="entry name" value="Aminotrans_3"/>
</dbReference>
<dbReference type="Proteomes" id="UP000224080">
    <property type="component" value="Unassembled WGS sequence"/>
</dbReference>
<protein>
    <recommendedName>
        <fullName evidence="6">Glutamate-1-semialdehyde 2,1-aminomutase</fullName>
    </recommendedName>
</protein>
<comment type="caution">
    <text evidence="4">The sequence shown here is derived from an EMBL/GenBank/DDBJ whole genome shotgun (WGS) entry which is preliminary data.</text>
</comment>
<dbReference type="SUPFAM" id="SSF53383">
    <property type="entry name" value="PLP-dependent transferases"/>
    <property type="match status" value="1"/>
</dbReference>
<dbReference type="EMBL" id="PDNC01000009">
    <property type="protein sequence ID" value="PGH08403.1"/>
    <property type="molecule type" value="Genomic_DNA"/>
</dbReference>
<keyword evidence="5" id="KW-1185">Reference proteome</keyword>
<reference evidence="4 5" key="1">
    <citation type="submission" date="2017-10" db="EMBL/GenBank/DDBJ databases">
        <title>Comparative genomics in systemic dimorphic fungi from Ajellomycetaceae.</title>
        <authorList>
            <person name="Munoz J.F."/>
            <person name="Mcewen J.G."/>
            <person name="Clay O.K."/>
            <person name="Cuomo C.A."/>
        </authorList>
    </citation>
    <scope>NUCLEOTIDE SEQUENCE [LARGE SCALE GENOMIC DNA]</scope>
    <source>
        <strain evidence="4 5">UAMH130</strain>
    </source>
</reference>
<comment type="similarity">
    <text evidence="3">Belongs to the class-III pyridoxal-phosphate-dependent aminotransferase family.</text>
</comment>
<evidence type="ECO:0000256" key="2">
    <source>
        <dbReference type="ARBA" id="ARBA00022898"/>
    </source>
</evidence>
<evidence type="ECO:0000256" key="1">
    <source>
        <dbReference type="ARBA" id="ARBA00001933"/>
    </source>
</evidence>
<accession>A0A2B7XI12</accession>
<dbReference type="OrthoDB" id="425114at2759"/>
<dbReference type="Gene3D" id="3.90.1150.10">
    <property type="entry name" value="Aspartate Aminotransferase, domain 1"/>
    <property type="match status" value="1"/>
</dbReference>
<gene>
    <name evidence="4" type="ORF">GX51_01230</name>
</gene>
<dbReference type="InterPro" id="IPR015424">
    <property type="entry name" value="PyrdxlP-dep_Trfase"/>
</dbReference>
<dbReference type="PANTHER" id="PTHR43713">
    <property type="entry name" value="GLUTAMATE-1-SEMIALDEHYDE 2,1-AMINOMUTASE"/>
    <property type="match status" value="1"/>
</dbReference>
<evidence type="ECO:0000313" key="5">
    <source>
        <dbReference type="Proteomes" id="UP000224080"/>
    </source>
</evidence>
<dbReference type="AlphaFoldDB" id="A0A2B7XI12"/>
<name>A0A2B7XI12_9EURO</name>
<dbReference type="Gene3D" id="3.40.640.10">
    <property type="entry name" value="Type I PLP-dependent aspartate aminotransferase-like (Major domain)"/>
    <property type="match status" value="1"/>
</dbReference>
<keyword evidence="2 3" id="KW-0663">Pyridoxal phosphate</keyword>
<dbReference type="GO" id="GO:0008483">
    <property type="term" value="F:transaminase activity"/>
    <property type="evidence" value="ECO:0007669"/>
    <property type="project" value="InterPro"/>
</dbReference>